<dbReference type="InterPro" id="IPR007401">
    <property type="entry name" value="DUF454"/>
</dbReference>
<dbReference type="PIRSF" id="PIRSF016789">
    <property type="entry name" value="DUF454"/>
    <property type="match status" value="1"/>
</dbReference>
<reference evidence="2 3" key="1">
    <citation type="submission" date="2020-08" db="EMBL/GenBank/DDBJ databases">
        <title>Functional genomics of gut bacteria from endangered species of beetles.</title>
        <authorList>
            <person name="Carlos-Shanley C."/>
        </authorList>
    </citation>
    <scope>NUCLEOTIDE SEQUENCE [LARGE SCALE GENOMIC DNA]</scope>
    <source>
        <strain evidence="2 3">S00245</strain>
    </source>
</reference>
<dbReference type="Proteomes" id="UP000555448">
    <property type="component" value="Unassembled WGS sequence"/>
</dbReference>
<protein>
    <submittedName>
        <fullName evidence="2">Uncharacterized membrane protein YbaN (DUF454 family)</fullName>
    </submittedName>
</protein>
<dbReference type="RefSeq" id="WP_312857013.1">
    <property type="nucleotide sequence ID" value="NZ_JACHLR010000005.1"/>
</dbReference>
<accession>A0A7W7K9I7</accession>
<dbReference type="EMBL" id="JACHLR010000005">
    <property type="protein sequence ID" value="MBB4858204.1"/>
    <property type="molecule type" value="Genomic_DNA"/>
</dbReference>
<dbReference type="PANTHER" id="PTHR35813:SF1">
    <property type="entry name" value="INNER MEMBRANE PROTEIN YBAN"/>
    <property type="match status" value="1"/>
</dbReference>
<dbReference type="PANTHER" id="PTHR35813">
    <property type="entry name" value="INNER MEMBRANE PROTEIN YBAN"/>
    <property type="match status" value="1"/>
</dbReference>
<evidence type="ECO:0000256" key="1">
    <source>
        <dbReference type="SAM" id="Phobius"/>
    </source>
</evidence>
<organism evidence="2 3">
    <name type="scientific">Novosphingobium chloroacetimidivorans</name>
    <dbReference type="NCBI Taxonomy" id="1428314"/>
    <lineage>
        <taxon>Bacteria</taxon>
        <taxon>Pseudomonadati</taxon>
        <taxon>Pseudomonadota</taxon>
        <taxon>Alphaproteobacteria</taxon>
        <taxon>Sphingomonadales</taxon>
        <taxon>Sphingomonadaceae</taxon>
        <taxon>Novosphingobium</taxon>
    </lineage>
</organism>
<proteinExistence type="predicted"/>
<evidence type="ECO:0000313" key="3">
    <source>
        <dbReference type="Proteomes" id="UP000555448"/>
    </source>
</evidence>
<dbReference type="AlphaFoldDB" id="A0A7W7K9I7"/>
<keyword evidence="3" id="KW-1185">Reference proteome</keyword>
<sequence length="140" mass="15521">MPPDKEPGDCGPAEEPEFPTPALGRMRLLWAAGGWVFVAVGTVGIFLPLLPTVVFYLLAAWCFSKSHPHLADKLYAHRLYGPQLVAWRDRRAISRKGKISALLAMSASVPFVYFTLGWPLVLIPVVVLVVLGPWIWTRAE</sequence>
<name>A0A7W7K9I7_9SPHN</name>
<comment type="caution">
    <text evidence="2">The sequence shown here is derived from an EMBL/GenBank/DDBJ whole genome shotgun (WGS) entry which is preliminary data.</text>
</comment>
<feature type="transmembrane region" description="Helical" evidence="1">
    <location>
        <begin position="120"/>
        <end position="137"/>
    </location>
</feature>
<gene>
    <name evidence="2" type="ORF">HNO88_001523</name>
</gene>
<keyword evidence="1" id="KW-0812">Transmembrane</keyword>
<dbReference type="Pfam" id="PF04304">
    <property type="entry name" value="DUF454"/>
    <property type="match status" value="1"/>
</dbReference>
<keyword evidence="1" id="KW-1133">Transmembrane helix</keyword>
<evidence type="ECO:0000313" key="2">
    <source>
        <dbReference type="EMBL" id="MBB4858204.1"/>
    </source>
</evidence>
<keyword evidence="1" id="KW-0472">Membrane</keyword>
<dbReference type="GO" id="GO:0005886">
    <property type="term" value="C:plasma membrane"/>
    <property type="evidence" value="ECO:0007669"/>
    <property type="project" value="TreeGrafter"/>
</dbReference>
<feature type="transmembrane region" description="Helical" evidence="1">
    <location>
        <begin position="35"/>
        <end position="63"/>
    </location>
</feature>